<dbReference type="InterPro" id="IPR004720">
    <property type="entry name" value="PTS_IIB_sorbose-sp"/>
</dbReference>
<dbReference type="Gene3D" id="3.40.35.10">
    <property type="entry name" value="Phosphotransferase system, sorbose subfamily IIB component"/>
    <property type="match status" value="1"/>
</dbReference>
<name>A0A174L0C5_9ACTN</name>
<evidence type="ECO:0000256" key="4">
    <source>
        <dbReference type="ARBA" id="ARBA00022597"/>
    </source>
</evidence>
<evidence type="ECO:0000256" key="1">
    <source>
        <dbReference type="ARBA" id="ARBA00004496"/>
    </source>
</evidence>
<reference evidence="9 10" key="1">
    <citation type="submission" date="2015-09" db="EMBL/GenBank/DDBJ databases">
        <authorList>
            <consortium name="Pathogen Informatics"/>
        </authorList>
    </citation>
    <scope>NUCLEOTIDE SEQUENCE [LARGE SCALE GENOMIC DNA]</scope>
    <source>
        <strain evidence="9 10">2789STDY5834902</strain>
    </source>
</reference>
<organism evidence="9 10">
    <name type="scientific">Collinsella aerofaciens</name>
    <dbReference type="NCBI Taxonomy" id="74426"/>
    <lineage>
        <taxon>Bacteria</taxon>
        <taxon>Bacillati</taxon>
        <taxon>Actinomycetota</taxon>
        <taxon>Coriobacteriia</taxon>
        <taxon>Coriobacteriales</taxon>
        <taxon>Coriobacteriaceae</taxon>
        <taxon>Collinsella</taxon>
    </lineage>
</organism>
<dbReference type="PROSITE" id="PS51101">
    <property type="entry name" value="PTS_EIIB_TYPE_4"/>
    <property type="match status" value="1"/>
</dbReference>
<evidence type="ECO:0000256" key="2">
    <source>
        <dbReference type="ARBA" id="ARBA00022448"/>
    </source>
</evidence>
<dbReference type="GO" id="GO:0008982">
    <property type="term" value="F:protein-N(PI)-phosphohistidine-sugar phosphotransferase activity"/>
    <property type="evidence" value="ECO:0007669"/>
    <property type="project" value="InterPro"/>
</dbReference>
<evidence type="ECO:0000256" key="7">
    <source>
        <dbReference type="ARBA" id="ARBA00022777"/>
    </source>
</evidence>
<dbReference type="GO" id="GO:0016301">
    <property type="term" value="F:kinase activity"/>
    <property type="evidence" value="ECO:0007669"/>
    <property type="project" value="UniProtKB-KW"/>
</dbReference>
<keyword evidence="3" id="KW-0963">Cytoplasm</keyword>
<dbReference type="SUPFAM" id="SSF52728">
    <property type="entry name" value="PTS IIb component"/>
    <property type="match status" value="1"/>
</dbReference>
<dbReference type="Proteomes" id="UP000095454">
    <property type="component" value="Unassembled WGS sequence"/>
</dbReference>
<evidence type="ECO:0000313" key="10">
    <source>
        <dbReference type="Proteomes" id="UP000095454"/>
    </source>
</evidence>
<dbReference type="GO" id="GO:0009401">
    <property type="term" value="P:phosphoenolpyruvate-dependent sugar phosphotransferase system"/>
    <property type="evidence" value="ECO:0007669"/>
    <property type="project" value="UniProtKB-KW"/>
</dbReference>
<evidence type="ECO:0000256" key="5">
    <source>
        <dbReference type="ARBA" id="ARBA00022679"/>
    </source>
</evidence>
<evidence type="ECO:0000259" key="8">
    <source>
        <dbReference type="PROSITE" id="PS51101"/>
    </source>
</evidence>
<feature type="domain" description="PTS EIIB type-4" evidence="8">
    <location>
        <begin position="1"/>
        <end position="167"/>
    </location>
</feature>
<keyword evidence="2" id="KW-0813">Transport</keyword>
<gene>
    <name evidence="9" type="ORF">ERS852514_01234</name>
</gene>
<keyword evidence="7" id="KW-0418">Kinase</keyword>
<proteinExistence type="predicted"/>
<evidence type="ECO:0000256" key="6">
    <source>
        <dbReference type="ARBA" id="ARBA00022683"/>
    </source>
</evidence>
<keyword evidence="5 9" id="KW-0808">Transferase</keyword>
<keyword evidence="6" id="KW-0598">Phosphotransferase system</keyword>
<dbReference type="RefSeq" id="WP_055251944.1">
    <property type="nucleotide sequence ID" value="NZ_CABIXX010000019.1"/>
</dbReference>
<dbReference type="EMBL" id="CZAQ01000019">
    <property type="protein sequence ID" value="CUP15235.1"/>
    <property type="molecule type" value="Genomic_DNA"/>
</dbReference>
<evidence type="ECO:0000313" key="9">
    <source>
        <dbReference type="EMBL" id="CUP15235.1"/>
    </source>
</evidence>
<dbReference type="Pfam" id="PF03830">
    <property type="entry name" value="PTSIIB_sorb"/>
    <property type="match status" value="1"/>
</dbReference>
<evidence type="ECO:0000256" key="3">
    <source>
        <dbReference type="ARBA" id="ARBA00022490"/>
    </source>
</evidence>
<comment type="subcellular location">
    <subcellularLocation>
        <location evidence="1">Cytoplasm</location>
    </subcellularLocation>
</comment>
<sequence>MIVQVRVDDRLIHGQVALVWTKELNTTRIIVANKHAVESDALRMTLSMGTPAGQKLLVKDVPDACRIANDPRADSMRIFALTNCVRDVLELVKGAPGKIEGVNVANVGRFDKSDPDSKVALNSTIMLNPDELEAAKELCEQGIPVFHQLIPSNPKTPLKSLIEAAEK</sequence>
<dbReference type="InterPro" id="IPR036667">
    <property type="entry name" value="PTS_IIB_sorbose-sp_sf"/>
</dbReference>
<accession>A0A174L0C5</accession>
<dbReference type="AlphaFoldDB" id="A0A174L0C5"/>
<protein>
    <submittedName>
        <fullName evidence="9">Probable phosphotransferase enzyme IIB component M6_Spy0801</fullName>
        <ecNumber evidence="9">2.7.1.69</ecNumber>
    </submittedName>
</protein>
<keyword evidence="4" id="KW-0762">Sugar transport</keyword>
<dbReference type="GO" id="GO:0005737">
    <property type="term" value="C:cytoplasm"/>
    <property type="evidence" value="ECO:0007669"/>
    <property type="project" value="UniProtKB-SubCell"/>
</dbReference>
<dbReference type="EC" id="2.7.1.69" evidence="9"/>